<keyword evidence="9" id="KW-0234">DNA repair</keyword>
<dbReference type="NCBIfam" id="TIGR00586">
    <property type="entry name" value="mutt"/>
    <property type="match status" value="1"/>
</dbReference>
<dbReference type="CDD" id="cd03425">
    <property type="entry name" value="NUDIX_MutT_NudA_like"/>
    <property type="match status" value="1"/>
</dbReference>
<dbReference type="InterPro" id="IPR000086">
    <property type="entry name" value="NUDIX_hydrolase_dom"/>
</dbReference>
<evidence type="ECO:0000256" key="9">
    <source>
        <dbReference type="ARBA" id="ARBA00023204"/>
    </source>
</evidence>
<dbReference type="PANTHER" id="PTHR47707:SF1">
    <property type="entry name" value="NUDIX HYDROLASE FAMILY PROTEIN"/>
    <property type="match status" value="1"/>
</dbReference>
<dbReference type="GO" id="GO:0008413">
    <property type="term" value="F:8-oxo-7,8-dihydroguanosine triphosphate pyrophosphatase activity"/>
    <property type="evidence" value="ECO:0007669"/>
    <property type="project" value="InterPro"/>
</dbReference>
<dbReference type="EMBL" id="WNKU01000001">
    <property type="protein sequence ID" value="MTV47715.1"/>
    <property type="molecule type" value="Genomic_DNA"/>
</dbReference>
<evidence type="ECO:0000256" key="6">
    <source>
        <dbReference type="ARBA" id="ARBA00022763"/>
    </source>
</evidence>
<comment type="caution">
    <text evidence="16">The sequence shown here is derived from an EMBL/GenBank/DDBJ whole genome shotgun (WGS) entry which is preliminary data.</text>
</comment>
<keyword evidence="3" id="KW-0515">Mutator protein</keyword>
<dbReference type="PANTHER" id="PTHR47707">
    <property type="entry name" value="8-OXO-DGTP DIPHOSPHATASE"/>
    <property type="match status" value="1"/>
</dbReference>
<dbReference type="InterPro" id="IPR020084">
    <property type="entry name" value="NUDIX_hydrolase_CS"/>
</dbReference>
<evidence type="ECO:0000256" key="5">
    <source>
        <dbReference type="ARBA" id="ARBA00022723"/>
    </source>
</evidence>
<dbReference type="InterPro" id="IPR015797">
    <property type="entry name" value="NUDIX_hydrolase-like_dom_sf"/>
</dbReference>
<dbReference type="GO" id="GO:0006281">
    <property type="term" value="P:DNA repair"/>
    <property type="evidence" value="ECO:0007669"/>
    <property type="project" value="UniProtKB-KW"/>
</dbReference>
<evidence type="ECO:0000256" key="4">
    <source>
        <dbReference type="ARBA" id="ARBA00022705"/>
    </source>
</evidence>
<comment type="similarity">
    <text evidence="2 14">Belongs to the Nudix hydrolase family.</text>
</comment>
<name>A0A6I3SDG0_HELMO</name>
<evidence type="ECO:0000313" key="17">
    <source>
        <dbReference type="Proteomes" id="UP000430670"/>
    </source>
</evidence>
<proteinExistence type="inferred from homology"/>
<protein>
    <recommendedName>
        <fullName evidence="11">8-oxo-dGTP diphosphatase</fullName>
        <ecNumber evidence="11">3.6.1.55</ecNumber>
    </recommendedName>
</protein>
<dbReference type="Proteomes" id="UP000430670">
    <property type="component" value="Unassembled WGS sequence"/>
</dbReference>
<evidence type="ECO:0000256" key="3">
    <source>
        <dbReference type="ARBA" id="ARBA00022457"/>
    </source>
</evidence>
<dbReference type="Pfam" id="PF00293">
    <property type="entry name" value="NUDIX"/>
    <property type="match status" value="1"/>
</dbReference>
<dbReference type="SUPFAM" id="SSF55811">
    <property type="entry name" value="Nudix"/>
    <property type="match status" value="1"/>
</dbReference>
<keyword evidence="6" id="KW-0227">DNA damage</keyword>
<gene>
    <name evidence="16" type="primary">mutT</name>
    <name evidence="16" type="ORF">GJ688_01800</name>
</gene>
<dbReference type="EC" id="3.6.1.55" evidence="11"/>
<keyword evidence="8 13" id="KW-0460">Magnesium</keyword>
<dbReference type="InterPro" id="IPR047127">
    <property type="entry name" value="MutT-like"/>
</dbReference>
<evidence type="ECO:0000256" key="7">
    <source>
        <dbReference type="ARBA" id="ARBA00022801"/>
    </source>
</evidence>
<organism evidence="16 17">
    <name type="scientific">Heliobacterium mobile</name>
    <name type="common">Heliobacillus mobilis</name>
    <dbReference type="NCBI Taxonomy" id="28064"/>
    <lineage>
        <taxon>Bacteria</taxon>
        <taxon>Bacillati</taxon>
        <taxon>Bacillota</taxon>
        <taxon>Clostridia</taxon>
        <taxon>Eubacteriales</taxon>
        <taxon>Heliobacteriaceae</taxon>
        <taxon>Heliobacterium</taxon>
    </lineage>
</organism>
<dbReference type="GO" id="GO:0046872">
    <property type="term" value="F:metal ion binding"/>
    <property type="evidence" value="ECO:0007669"/>
    <property type="project" value="UniProtKB-KW"/>
</dbReference>
<keyword evidence="7 14" id="KW-0378">Hydrolase</keyword>
<reference evidence="16 17" key="1">
    <citation type="submission" date="2019-11" db="EMBL/GenBank/DDBJ databases">
        <title>Whole-genome sequence of a the green, strictly anaerobic photosynthetic bacterium Heliobacillus mobilis DSM 6151.</title>
        <authorList>
            <person name="Kyndt J.A."/>
            <person name="Meyer T.E."/>
        </authorList>
    </citation>
    <scope>NUCLEOTIDE SEQUENCE [LARGE SCALE GENOMIC DNA]</scope>
    <source>
        <strain evidence="16 17">DSM 6151</strain>
    </source>
</reference>
<keyword evidence="5 13" id="KW-0479">Metal-binding</keyword>
<evidence type="ECO:0000256" key="11">
    <source>
        <dbReference type="ARBA" id="ARBA00038905"/>
    </source>
</evidence>
<dbReference type="GO" id="GO:0044715">
    <property type="term" value="F:8-oxo-dGDP phosphatase activity"/>
    <property type="evidence" value="ECO:0007669"/>
    <property type="project" value="TreeGrafter"/>
</dbReference>
<dbReference type="OrthoDB" id="9810648at2"/>
<dbReference type="PRINTS" id="PR00502">
    <property type="entry name" value="NUDIXFAMILY"/>
</dbReference>
<evidence type="ECO:0000256" key="10">
    <source>
        <dbReference type="ARBA" id="ARBA00035861"/>
    </source>
</evidence>
<evidence type="ECO:0000256" key="8">
    <source>
        <dbReference type="ARBA" id="ARBA00022842"/>
    </source>
</evidence>
<dbReference type="InterPro" id="IPR003561">
    <property type="entry name" value="Mutator_MutT"/>
</dbReference>
<accession>A0A6I3SDG0</accession>
<feature type="binding site" evidence="13">
    <location>
        <position position="54"/>
    </location>
    <ligand>
        <name>Mg(2+)</name>
        <dbReference type="ChEBI" id="CHEBI:18420"/>
    </ligand>
</feature>
<dbReference type="PROSITE" id="PS51462">
    <property type="entry name" value="NUDIX"/>
    <property type="match status" value="1"/>
</dbReference>
<dbReference type="Gene3D" id="3.90.79.10">
    <property type="entry name" value="Nucleoside Triphosphate Pyrophosphohydrolase"/>
    <property type="match status" value="1"/>
</dbReference>
<dbReference type="GO" id="GO:0006260">
    <property type="term" value="P:DNA replication"/>
    <property type="evidence" value="ECO:0007669"/>
    <property type="project" value="UniProtKB-KW"/>
</dbReference>
<evidence type="ECO:0000259" key="15">
    <source>
        <dbReference type="PROSITE" id="PS51462"/>
    </source>
</evidence>
<feature type="binding site" evidence="13">
    <location>
        <position position="34"/>
    </location>
    <ligand>
        <name>Mg(2+)</name>
        <dbReference type="ChEBI" id="CHEBI:18420"/>
    </ligand>
</feature>
<dbReference type="PROSITE" id="PS00893">
    <property type="entry name" value="NUDIX_BOX"/>
    <property type="match status" value="1"/>
</dbReference>
<keyword evidence="4" id="KW-0235">DNA replication</keyword>
<comment type="catalytic activity">
    <reaction evidence="10">
        <text>8-oxo-dGTP + H2O = 8-oxo-dGMP + diphosphate + H(+)</text>
        <dbReference type="Rhea" id="RHEA:31575"/>
        <dbReference type="ChEBI" id="CHEBI:15377"/>
        <dbReference type="ChEBI" id="CHEBI:15378"/>
        <dbReference type="ChEBI" id="CHEBI:33019"/>
        <dbReference type="ChEBI" id="CHEBI:63224"/>
        <dbReference type="ChEBI" id="CHEBI:77896"/>
        <dbReference type="EC" id="3.6.1.55"/>
    </reaction>
</comment>
<comment type="cofactor">
    <cofactor evidence="1 13">
        <name>Mg(2+)</name>
        <dbReference type="ChEBI" id="CHEBI:18420"/>
    </cofactor>
</comment>
<feature type="binding site" evidence="12">
    <location>
        <position position="20"/>
    </location>
    <ligand>
        <name>8-oxo-dGTP</name>
        <dbReference type="ChEBI" id="CHEBI:77896"/>
    </ligand>
</feature>
<dbReference type="GO" id="GO:0044716">
    <property type="term" value="F:8-oxo-GDP phosphatase activity"/>
    <property type="evidence" value="ECO:0007669"/>
    <property type="project" value="TreeGrafter"/>
</dbReference>
<evidence type="ECO:0000256" key="13">
    <source>
        <dbReference type="PIRSR" id="PIRSR603561-2"/>
    </source>
</evidence>
<feature type="binding site" evidence="12">
    <location>
        <begin position="31"/>
        <end position="34"/>
    </location>
    <ligand>
        <name>8-oxo-dGTP</name>
        <dbReference type="ChEBI" id="CHEBI:77896"/>
    </ligand>
</feature>
<dbReference type="AlphaFoldDB" id="A0A6I3SDG0"/>
<evidence type="ECO:0000313" key="16">
    <source>
        <dbReference type="EMBL" id="MTV47715.1"/>
    </source>
</evidence>
<evidence type="ECO:0000256" key="14">
    <source>
        <dbReference type="RuleBase" id="RU003476"/>
    </source>
</evidence>
<dbReference type="GO" id="GO:0035539">
    <property type="term" value="F:8-oxo-7,8-dihydrodeoxyguanosine triphosphate pyrophosphatase activity"/>
    <property type="evidence" value="ECO:0007669"/>
    <property type="project" value="UniProtKB-EC"/>
</dbReference>
<evidence type="ECO:0000256" key="2">
    <source>
        <dbReference type="ARBA" id="ARBA00005582"/>
    </source>
</evidence>
<keyword evidence="17" id="KW-1185">Reference proteome</keyword>
<evidence type="ECO:0000256" key="1">
    <source>
        <dbReference type="ARBA" id="ARBA00001946"/>
    </source>
</evidence>
<dbReference type="InterPro" id="IPR020476">
    <property type="entry name" value="Nudix_hydrolase"/>
</dbReference>
<feature type="domain" description="Nudix hydrolase" evidence="15">
    <location>
        <begin position="1"/>
        <end position="125"/>
    </location>
</feature>
<sequence length="130" mass="14607">MKQVTAAILTQGDHIFIARRKAGSNLAGKWEFPGGKTEPGETPEQCLVREMQEEFGITVAVGGFFEESIYHYENGTIQLLAYWTKWIDGEMTPTVHDDVQWVPIEELKDYEFAPADIPFVEKLRGGSSAI</sequence>
<evidence type="ECO:0000256" key="12">
    <source>
        <dbReference type="PIRSR" id="PIRSR603561-1"/>
    </source>
</evidence>